<dbReference type="InterPro" id="IPR015943">
    <property type="entry name" value="WD40/YVTN_repeat-like_dom_sf"/>
</dbReference>
<keyword evidence="3" id="KW-0677">Repeat</keyword>
<dbReference type="InterPro" id="IPR036322">
    <property type="entry name" value="WD40_repeat_dom_sf"/>
</dbReference>
<evidence type="ECO:0000313" key="7">
    <source>
        <dbReference type="EMBL" id="CAF0872422.1"/>
    </source>
</evidence>
<dbReference type="Gene3D" id="2.130.10.10">
    <property type="entry name" value="YVTN repeat-like/Quinoprotein amine dehydrogenase"/>
    <property type="match status" value="2"/>
</dbReference>
<dbReference type="AlphaFoldDB" id="A0A813XNF7"/>
<dbReference type="Proteomes" id="UP000663832">
    <property type="component" value="Unassembled WGS sequence"/>
</dbReference>
<evidence type="ECO:0000313" key="8">
    <source>
        <dbReference type="Proteomes" id="UP000663832"/>
    </source>
</evidence>
<dbReference type="GO" id="GO:0034274">
    <property type="term" value="C:Atg12-Atg5-Atg16 complex"/>
    <property type="evidence" value="ECO:0007669"/>
    <property type="project" value="TreeGrafter"/>
</dbReference>
<dbReference type="PROSITE" id="PS50082">
    <property type="entry name" value="WD_REPEATS_2"/>
    <property type="match status" value="3"/>
</dbReference>
<dbReference type="InterPro" id="IPR020472">
    <property type="entry name" value="WD40_PAC1"/>
</dbReference>
<reference evidence="7" key="1">
    <citation type="submission" date="2021-02" db="EMBL/GenBank/DDBJ databases">
        <authorList>
            <person name="Nowell W R."/>
        </authorList>
    </citation>
    <scope>NUCLEOTIDE SEQUENCE</scope>
</reference>
<dbReference type="GO" id="GO:0043495">
    <property type="term" value="F:protein-membrane adaptor activity"/>
    <property type="evidence" value="ECO:0007669"/>
    <property type="project" value="TreeGrafter"/>
</dbReference>
<evidence type="ECO:0000259" key="6">
    <source>
        <dbReference type="Pfam" id="PF08614"/>
    </source>
</evidence>
<dbReference type="PANTHER" id="PTHR19878">
    <property type="entry name" value="AUTOPHAGY PROTEIN 16-LIKE"/>
    <property type="match status" value="1"/>
</dbReference>
<dbReference type="PROSITE" id="PS00678">
    <property type="entry name" value="WD_REPEATS_1"/>
    <property type="match status" value="2"/>
</dbReference>
<dbReference type="OrthoDB" id="6262491at2759"/>
<dbReference type="PANTHER" id="PTHR19878:SF8">
    <property type="entry name" value="AUTOPHAGY-RELATED 16, ISOFORM F"/>
    <property type="match status" value="1"/>
</dbReference>
<dbReference type="CDD" id="cd00200">
    <property type="entry name" value="WD40"/>
    <property type="match status" value="1"/>
</dbReference>
<evidence type="ECO:0000256" key="2">
    <source>
        <dbReference type="ARBA" id="ARBA00022574"/>
    </source>
</evidence>
<proteinExistence type="inferred from homology"/>
<protein>
    <recommendedName>
        <fullName evidence="6">Autophagy-related protein 16 domain-containing protein</fullName>
    </recommendedName>
</protein>
<dbReference type="InterPro" id="IPR045160">
    <property type="entry name" value="ATG16"/>
</dbReference>
<evidence type="ECO:0000256" key="1">
    <source>
        <dbReference type="ARBA" id="ARBA00009271"/>
    </source>
</evidence>
<feature type="coiled-coil region" evidence="5">
    <location>
        <begin position="67"/>
        <end position="143"/>
    </location>
</feature>
<dbReference type="Pfam" id="PF00400">
    <property type="entry name" value="WD40"/>
    <property type="match status" value="6"/>
</dbReference>
<dbReference type="GO" id="GO:0000045">
    <property type="term" value="P:autophagosome assembly"/>
    <property type="evidence" value="ECO:0007669"/>
    <property type="project" value="InterPro"/>
</dbReference>
<dbReference type="InterPro" id="IPR013923">
    <property type="entry name" value="Autophagy-rel_prot_16_dom"/>
</dbReference>
<dbReference type="EMBL" id="CAJNOM010000035">
    <property type="protein sequence ID" value="CAF0872422.1"/>
    <property type="molecule type" value="Genomic_DNA"/>
</dbReference>
<feature type="repeat" description="WD" evidence="4">
    <location>
        <begin position="593"/>
        <end position="626"/>
    </location>
</feature>
<evidence type="ECO:0000256" key="4">
    <source>
        <dbReference type="PROSITE-ProRule" id="PRU00221"/>
    </source>
</evidence>
<organism evidence="7 8">
    <name type="scientific">Adineta steineri</name>
    <dbReference type="NCBI Taxonomy" id="433720"/>
    <lineage>
        <taxon>Eukaryota</taxon>
        <taxon>Metazoa</taxon>
        <taxon>Spiralia</taxon>
        <taxon>Gnathifera</taxon>
        <taxon>Rotifera</taxon>
        <taxon>Eurotatoria</taxon>
        <taxon>Bdelloidea</taxon>
        <taxon>Adinetida</taxon>
        <taxon>Adinetidae</taxon>
        <taxon>Adineta</taxon>
    </lineage>
</organism>
<comment type="similarity">
    <text evidence="1">Belongs to the WD repeat ATG16 family.</text>
</comment>
<keyword evidence="8" id="KW-1185">Reference proteome</keyword>
<dbReference type="InterPro" id="IPR001680">
    <property type="entry name" value="WD40_rpt"/>
</dbReference>
<dbReference type="SMART" id="SM00320">
    <property type="entry name" value="WD40"/>
    <property type="match status" value="7"/>
</dbReference>
<feature type="repeat" description="WD" evidence="4">
    <location>
        <begin position="342"/>
        <end position="376"/>
    </location>
</feature>
<gene>
    <name evidence="7" type="ORF">QVE165_LOCUS7967</name>
</gene>
<comment type="caution">
    <text evidence="7">The sequence shown here is derived from an EMBL/GenBank/DDBJ whole genome shotgun (WGS) entry which is preliminary data.</text>
</comment>
<dbReference type="InterPro" id="IPR019775">
    <property type="entry name" value="WD40_repeat_CS"/>
</dbReference>
<accession>A0A813XNF7</accession>
<dbReference type="PRINTS" id="PR00320">
    <property type="entry name" value="GPROTEINBRPT"/>
</dbReference>
<dbReference type="SUPFAM" id="SSF50978">
    <property type="entry name" value="WD40 repeat-like"/>
    <property type="match status" value="1"/>
</dbReference>
<feature type="repeat" description="WD" evidence="4">
    <location>
        <begin position="423"/>
        <end position="463"/>
    </location>
</feature>
<dbReference type="GO" id="GO:0034045">
    <property type="term" value="C:phagophore assembly site membrane"/>
    <property type="evidence" value="ECO:0007669"/>
    <property type="project" value="TreeGrafter"/>
</dbReference>
<name>A0A813XNF7_9BILA</name>
<dbReference type="GO" id="GO:0000421">
    <property type="term" value="C:autophagosome membrane"/>
    <property type="evidence" value="ECO:0007669"/>
    <property type="project" value="TreeGrafter"/>
</dbReference>
<evidence type="ECO:0000256" key="3">
    <source>
        <dbReference type="ARBA" id="ARBA00022737"/>
    </source>
</evidence>
<dbReference type="PROSITE" id="PS50294">
    <property type="entry name" value="WD_REPEATS_REGION"/>
    <property type="match status" value="2"/>
</dbReference>
<keyword evidence="2 4" id="KW-0853">WD repeat</keyword>
<evidence type="ECO:0000256" key="5">
    <source>
        <dbReference type="SAM" id="Coils"/>
    </source>
</evidence>
<feature type="domain" description="Autophagy-related protein 16" evidence="6">
    <location>
        <begin position="12"/>
        <end position="168"/>
    </location>
</feature>
<sequence>MEIITSNWKSYIFCQLKEHNQQWNGYNDIIEHYNRILENNGILQIQCTKLVTDVNHLRLANAGLEKASEASQQIVNVNDKLTVANEEVVKYLRDNVELSKEVLRLNHSVNDLNAKLITEENKSRQYKNENDELNEKLKKNDLEISDLVQINQIVREEFQAIQTRIHILQVDYNQIKPSCLELEQQLETAKRIHKQVEDELIYYKNQHAAMHDYETEQFNNKIRKNTERQKSFEPTLFFEDDLVIIPPMKQSSDLNQDTLINSNRLNDDYESMYNSYDDSLRRDKKNSMINGGGKFFSSIIDKFKNGMTNSTNDRLYRTSISCFSASIPRHEVAHWDCTELEVYALQFQPSGSILATGCSDKMVHLWEITSTGQQYKYCSLQGSHGAINALDFDNEGCRLLVGSSGDKAYLWSYGDHKILKDTYTGHQGLINTCKFISGRKLATGSGDRTIKIWDLYNRQCIRTLFAGSKCHDLVVTDAAGTIISGHFDKKIRIWDPISDKCLDELQNDSAITSLSYNDEKKQLLACCKDDTLKLIDLRQRKIIYTFSHDNFKVSTDTTKAILSPDGCYACVGSHDGSIFVWNVENKMCESILQRKHTTMVTSVAWQPDGKYVASCEKQRRVILWSD</sequence>
<keyword evidence="5" id="KW-0175">Coiled coil</keyword>
<dbReference type="Pfam" id="PF08614">
    <property type="entry name" value="ATG16"/>
    <property type="match status" value="1"/>
</dbReference>